<accession>A0A8K0N3P7</accession>
<dbReference type="PANTHER" id="PTHR47186:SF49">
    <property type="entry name" value="NB-ARC DOMAIN-CONTAINING PROTEIN"/>
    <property type="match status" value="1"/>
</dbReference>
<evidence type="ECO:0000313" key="2">
    <source>
        <dbReference type="EMBL" id="KAG1347800.1"/>
    </source>
</evidence>
<organism evidence="2 3">
    <name type="scientific">Cocos nucifera</name>
    <name type="common">Coconut palm</name>
    <dbReference type="NCBI Taxonomy" id="13894"/>
    <lineage>
        <taxon>Eukaryota</taxon>
        <taxon>Viridiplantae</taxon>
        <taxon>Streptophyta</taxon>
        <taxon>Embryophyta</taxon>
        <taxon>Tracheophyta</taxon>
        <taxon>Spermatophyta</taxon>
        <taxon>Magnoliopsida</taxon>
        <taxon>Liliopsida</taxon>
        <taxon>Arecaceae</taxon>
        <taxon>Arecoideae</taxon>
        <taxon>Cocoseae</taxon>
        <taxon>Attaleinae</taxon>
        <taxon>Cocos</taxon>
    </lineage>
</organism>
<dbReference type="EMBL" id="CM017877">
    <property type="protein sequence ID" value="KAG1347800.1"/>
    <property type="molecule type" value="Genomic_DNA"/>
</dbReference>
<dbReference type="OrthoDB" id="671427at2759"/>
<reference evidence="2" key="1">
    <citation type="journal article" date="2017" name="Gigascience">
        <title>The genome draft of coconut (Cocos nucifera).</title>
        <authorList>
            <person name="Xiao Y."/>
            <person name="Xu P."/>
            <person name="Fan H."/>
            <person name="Baudouin L."/>
            <person name="Xia W."/>
            <person name="Bocs S."/>
            <person name="Xu J."/>
            <person name="Li Q."/>
            <person name="Guo A."/>
            <person name="Zhou L."/>
            <person name="Li J."/>
            <person name="Wu Y."/>
            <person name="Ma Z."/>
            <person name="Armero A."/>
            <person name="Issali A.E."/>
            <person name="Liu N."/>
            <person name="Peng M."/>
            <person name="Yang Y."/>
        </authorList>
    </citation>
    <scope>NUCLEOTIDE SEQUENCE</scope>
    <source>
        <tissue evidence="2">Spear leaf of Hainan Tall coconut</tissue>
    </source>
</reference>
<dbReference type="InterPro" id="IPR032675">
    <property type="entry name" value="LRR_dom_sf"/>
</dbReference>
<gene>
    <name evidence="2" type="ORF">COCNU_06G016290</name>
</gene>
<dbReference type="PANTHER" id="PTHR47186">
    <property type="entry name" value="LEUCINE-RICH REPEAT-CONTAINING PROTEIN 57"/>
    <property type="match status" value="1"/>
</dbReference>
<sequence length="349" mass="39703">MRRIEEVFEELQPPSSLEELNIWDYFGRELPKWMAETSSSASILFPNLRRLFLGGINYCERLPPCGLLPNLEYLDIFGADTVINVGPELSVGTSSGGGRAGVDASKYAFPKLETLMFRDMRNWQEWRWDEGTQAMPCLKYLSLERCPKLTSLPKGLPLHATSLTKLDIFSARSLTTIENLLSLTTLEVMSCGNLEKVSGLPALTTLDVRDCRKLQVLENLQSLRRMHLEDDDMKSLPSYLLKRVQRSTKKRKRVQVAHLEKLVIHCKGTELIRKICRRASAEWPTIQDIQQVHVLSWDRWVHVSYNKSPFRFTTDFNDTTSNSSSEMLSSSSGIGFGKEWSSVSSAKYA</sequence>
<dbReference type="Gene3D" id="3.80.10.10">
    <property type="entry name" value="Ribonuclease Inhibitor"/>
    <property type="match status" value="2"/>
</dbReference>
<dbReference type="InterPro" id="IPR056789">
    <property type="entry name" value="LRR_R13L1-DRL21"/>
</dbReference>
<feature type="domain" description="R13L1/DRL21-like LRR repeat region" evidence="1">
    <location>
        <begin position="5"/>
        <end position="76"/>
    </location>
</feature>
<evidence type="ECO:0000259" key="1">
    <source>
        <dbReference type="Pfam" id="PF25019"/>
    </source>
</evidence>
<comment type="caution">
    <text evidence="2">The sequence shown here is derived from an EMBL/GenBank/DDBJ whole genome shotgun (WGS) entry which is preliminary data.</text>
</comment>
<keyword evidence="3" id="KW-1185">Reference proteome</keyword>
<dbReference type="AlphaFoldDB" id="A0A8K0N3P7"/>
<reference evidence="2" key="2">
    <citation type="submission" date="2019-07" db="EMBL/GenBank/DDBJ databases">
        <authorList>
            <person name="Yang Y."/>
            <person name="Bocs S."/>
            <person name="Baudouin L."/>
        </authorList>
    </citation>
    <scope>NUCLEOTIDE SEQUENCE</scope>
    <source>
        <tissue evidence="2">Spear leaf of Hainan Tall coconut</tissue>
    </source>
</reference>
<dbReference type="SUPFAM" id="SSF52058">
    <property type="entry name" value="L domain-like"/>
    <property type="match status" value="1"/>
</dbReference>
<protein>
    <submittedName>
        <fullName evidence="2">Putative Disease resistance protein RGA2</fullName>
    </submittedName>
</protein>
<dbReference type="Pfam" id="PF25019">
    <property type="entry name" value="LRR_R13L1-DRL21"/>
    <property type="match status" value="1"/>
</dbReference>
<evidence type="ECO:0000313" key="3">
    <source>
        <dbReference type="Proteomes" id="UP000797356"/>
    </source>
</evidence>
<name>A0A8K0N3P7_COCNU</name>
<proteinExistence type="predicted"/>
<dbReference type="Proteomes" id="UP000797356">
    <property type="component" value="Chromosome 6"/>
</dbReference>